<feature type="region of interest" description="Disordered" evidence="1">
    <location>
        <begin position="1"/>
        <end position="54"/>
    </location>
</feature>
<protein>
    <submittedName>
        <fullName evidence="2">Unannotated protein</fullName>
    </submittedName>
</protein>
<proteinExistence type="predicted"/>
<reference evidence="2" key="1">
    <citation type="submission" date="2020-05" db="EMBL/GenBank/DDBJ databases">
        <authorList>
            <person name="Chiriac C."/>
            <person name="Salcher M."/>
            <person name="Ghai R."/>
            <person name="Kavagutti S V."/>
        </authorList>
    </citation>
    <scope>NUCLEOTIDE SEQUENCE</scope>
</reference>
<gene>
    <name evidence="2" type="ORF">UFOPK2761_03772</name>
</gene>
<evidence type="ECO:0000256" key="1">
    <source>
        <dbReference type="SAM" id="MobiDB-lite"/>
    </source>
</evidence>
<feature type="compositionally biased region" description="Basic and acidic residues" evidence="1">
    <location>
        <begin position="34"/>
        <end position="44"/>
    </location>
</feature>
<dbReference type="EMBL" id="CAEZYQ010000079">
    <property type="protein sequence ID" value="CAB4777379.1"/>
    <property type="molecule type" value="Genomic_DNA"/>
</dbReference>
<evidence type="ECO:0000313" key="2">
    <source>
        <dbReference type="EMBL" id="CAB4777379.1"/>
    </source>
</evidence>
<name>A0A6J6W172_9ZZZZ</name>
<organism evidence="2">
    <name type="scientific">freshwater metagenome</name>
    <dbReference type="NCBI Taxonomy" id="449393"/>
    <lineage>
        <taxon>unclassified sequences</taxon>
        <taxon>metagenomes</taxon>
        <taxon>ecological metagenomes</taxon>
    </lineage>
</organism>
<dbReference type="AlphaFoldDB" id="A0A6J6W172"/>
<accession>A0A6J6W172</accession>
<sequence length="54" mass="5960">MQPGPCLARGEHDPQGRVVTAAGDLPRSTLGRVEQVEREPHEPALRFQRGRSRG</sequence>